<proteinExistence type="predicted"/>
<dbReference type="FunFam" id="3.30.160.60:FF:000425">
    <property type="entry name" value="PLAG1 like zinc finger 1"/>
    <property type="match status" value="1"/>
</dbReference>
<dbReference type="PROSITE" id="PS50157">
    <property type="entry name" value="ZINC_FINGER_C2H2_2"/>
    <property type="match status" value="2"/>
</dbReference>
<feature type="compositionally biased region" description="Basic residues" evidence="6">
    <location>
        <begin position="260"/>
        <end position="269"/>
    </location>
</feature>
<gene>
    <name evidence="8" type="ORF">G6F64_000151</name>
</gene>
<evidence type="ECO:0000256" key="2">
    <source>
        <dbReference type="ARBA" id="ARBA00022737"/>
    </source>
</evidence>
<evidence type="ECO:0000313" key="8">
    <source>
        <dbReference type="EMBL" id="KAG1316056.1"/>
    </source>
</evidence>
<feature type="region of interest" description="Disordered" evidence="6">
    <location>
        <begin position="104"/>
        <end position="126"/>
    </location>
</feature>
<dbReference type="GO" id="GO:0031519">
    <property type="term" value="C:PcG protein complex"/>
    <property type="evidence" value="ECO:0007669"/>
    <property type="project" value="TreeGrafter"/>
</dbReference>
<dbReference type="GO" id="GO:0005667">
    <property type="term" value="C:transcription regulator complex"/>
    <property type="evidence" value="ECO:0007669"/>
    <property type="project" value="TreeGrafter"/>
</dbReference>
<dbReference type="Pfam" id="PF00096">
    <property type="entry name" value="zf-C2H2"/>
    <property type="match status" value="2"/>
</dbReference>
<keyword evidence="3 5" id="KW-0863">Zinc-finger</keyword>
<feature type="region of interest" description="Disordered" evidence="6">
    <location>
        <begin position="139"/>
        <end position="207"/>
    </location>
</feature>
<dbReference type="AlphaFoldDB" id="A0A9P6XKG5"/>
<dbReference type="OrthoDB" id="6077919at2759"/>
<keyword evidence="9" id="KW-1185">Reference proteome</keyword>
<reference evidence="8" key="1">
    <citation type="journal article" date="2020" name="Microb. Genom.">
        <title>Genetic diversity of clinical and environmental Mucorales isolates obtained from an investigation of mucormycosis cases among solid organ transplant recipients.</title>
        <authorList>
            <person name="Nguyen M.H."/>
            <person name="Kaul D."/>
            <person name="Muto C."/>
            <person name="Cheng S.J."/>
            <person name="Richter R.A."/>
            <person name="Bruno V.M."/>
            <person name="Liu G."/>
            <person name="Beyhan S."/>
            <person name="Sundermann A.J."/>
            <person name="Mounaud S."/>
            <person name="Pasculle A.W."/>
            <person name="Nierman W.C."/>
            <person name="Driscoll E."/>
            <person name="Cumbie R."/>
            <person name="Clancy C.J."/>
            <person name="Dupont C.L."/>
        </authorList>
    </citation>
    <scope>NUCLEOTIDE SEQUENCE</scope>
    <source>
        <strain evidence="8">GL11</strain>
    </source>
</reference>
<evidence type="ECO:0000256" key="4">
    <source>
        <dbReference type="ARBA" id="ARBA00022833"/>
    </source>
</evidence>
<dbReference type="EMBL" id="JAANQT010000009">
    <property type="protein sequence ID" value="KAG1316056.1"/>
    <property type="molecule type" value="Genomic_DNA"/>
</dbReference>
<feature type="compositionally biased region" description="Acidic residues" evidence="6">
    <location>
        <begin position="170"/>
        <end position="185"/>
    </location>
</feature>
<dbReference type="SMART" id="SM00355">
    <property type="entry name" value="ZnF_C2H2"/>
    <property type="match status" value="2"/>
</dbReference>
<dbReference type="GO" id="GO:0000981">
    <property type="term" value="F:DNA-binding transcription factor activity, RNA polymerase II-specific"/>
    <property type="evidence" value="ECO:0007669"/>
    <property type="project" value="TreeGrafter"/>
</dbReference>
<evidence type="ECO:0000256" key="1">
    <source>
        <dbReference type="ARBA" id="ARBA00022723"/>
    </source>
</evidence>
<evidence type="ECO:0000256" key="6">
    <source>
        <dbReference type="SAM" id="MobiDB-lite"/>
    </source>
</evidence>
<evidence type="ECO:0000256" key="3">
    <source>
        <dbReference type="ARBA" id="ARBA00022771"/>
    </source>
</evidence>
<dbReference type="InterPro" id="IPR036236">
    <property type="entry name" value="Znf_C2H2_sf"/>
</dbReference>
<evidence type="ECO:0000313" key="9">
    <source>
        <dbReference type="Proteomes" id="UP000716291"/>
    </source>
</evidence>
<dbReference type="PANTHER" id="PTHR14003:SF20">
    <property type="entry name" value="FINGER DOMAIN PROTEIN, PUTATIVE (AFU_ORTHOLOGUE AFUA_4G10380)-RELATED"/>
    <property type="match status" value="1"/>
</dbReference>
<dbReference type="GO" id="GO:0008270">
    <property type="term" value="F:zinc ion binding"/>
    <property type="evidence" value="ECO:0007669"/>
    <property type="project" value="UniProtKB-KW"/>
</dbReference>
<dbReference type="FunFam" id="3.30.160.60:FF:000100">
    <property type="entry name" value="Zinc finger 45-like"/>
    <property type="match status" value="1"/>
</dbReference>
<feature type="compositionally biased region" description="Basic and acidic residues" evidence="6">
    <location>
        <begin position="188"/>
        <end position="198"/>
    </location>
</feature>
<comment type="caution">
    <text evidence="8">The sequence shown here is derived from an EMBL/GenBank/DDBJ whole genome shotgun (WGS) entry which is preliminary data.</text>
</comment>
<feature type="region of interest" description="Disordered" evidence="6">
    <location>
        <begin position="1"/>
        <end position="48"/>
    </location>
</feature>
<feature type="domain" description="C2H2-type" evidence="7">
    <location>
        <begin position="238"/>
        <end position="267"/>
    </location>
</feature>
<dbReference type="SUPFAM" id="SSF57667">
    <property type="entry name" value="beta-beta-alpha zinc fingers"/>
    <property type="match status" value="1"/>
</dbReference>
<organism evidence="8 9">
    <name type="scientific">Rhizopus oryzae</name>
    <name type="common">Mucormycosis agent</name>
    <name type="synonym">Rhizopus arrhizus var. delemar</name>
    <dbReference type="NCBI Taxonomy" id="64495"/>
    <lineage>
        <taxon>Eukaryota</taxon>
        <taxon>Fungi</taxon>
        <taxon>Fungi incertae sedis</taxon>
        <taxon>Mucoromycota</taxon>
        <taxon>Mucoromycotina</taxon>
        <taxon>Mucoromycetes</taxon>
        <taxon>Mucorales</taxon>
        <taxon>Mucorineae</taxon>
        <taxon>Rhizopodaceae</taxon>
        <taxon>Rhizopus</taxon>
    </lineage>
</organism>
<name>A0A9P6XKG5_RHIOR</name>
<keyword evidence="1" id="KW-0479">Metal-binding</keyword>
<keyword evidence="4" id="KW-0862">Zinc</keyword>
<feature type="domain" description="C2H2-type" evidence="7">
    <location>
        <begin position="210"/>
        <end position="237"/>
    </location>
</feature>
<dbReference type="GO" id="GO:0000785">
    <property type="term" value="C:chromatin"/>
    <property type="evidence" value="ECO:0007669"/>
    <property type="project" value="TreeGrafter"/>
</dbReference>
<accession>A0A9P6XKG5</accession>
<dbReference type="Gene3D" id="3.30.160.60">
    <property type="entry name" value="Classic Zinc Finger"/>
    <property type="match status" value="2"/>
</dbReference>
<evidence type="ECO:0000259" key="7">
    <source>
        <dbReference type="PROSITE" id="PS50157"/>
    </source>
</evidence>
<dbReference type="GO" id="GO:0000978">
    <property type="term" value="F:RNA polymerase II cis-regulatory region sequence-specific DNA binding"/>
    <property type="evidence" value="ECO:0007669"/>
    <property type="project" value="TreeGrafter"/>
</dbReference>
<dbReference type="Proteomes" id="UP000716291">
    <property type="component" value="Unassembled WGS sequence"/>
</dbReference>
<feature type="region of interest" description="Disordered" evidence="6">
    <location>
        <begin position="260"/>
        <end position="279"/>
    </location>
</feature>
<dbReference type="PANTHER" id="PTHR14003">
    <property type="entry name" value="TRANSCRIPTIONAL REPRESSOR PROTEIN YY"/>
    <property type="match status" value="1"/>
</dbReference>
<dbReference type="PROSITE" id="PS00028">
    <property type="entry name" value="ZINC_FINGER_C2H2_1"/>
    <property type="match status" value="2"/>
</dbReference>
<feature type="compositionally biased region" description="Low complexity" evidence="6">
    <location>
        <begin position="112"/>
        <end position="122"/>
    </location>
</feature>
<dbReference type="InterPro" id="IPR013087">
    <property type="entry name" value="Znf_C2H2_type"/>
</dbReference>
<feature type="compositionally biased region" description="Low complexity" evidence="6">
    <location>
        <begin position="152"/>
        <end position="169"/>
    </location>
</feature>
<evidence type="ECO:0000256" key="5">
    <source>
        <dbReference type="PROSITE-ProRule" id="PRU00042"/>
    </source>
</evidence>
<keyword evidence="2" id="KW-0677">Repeat</keyword>
<sequence>MQSNEKPKLPSIQSMLEGISLDEAANRPRGHRRHASEHSSAFKPFVDQKNMSETSMSGQLEKLSIQPIPIEPKIDEPPNHQAFLFHHLPFRPHLSSYRHNLHSRSYSDHTHPYPTTTTPSIITRHRRTVSTNTFDLLLQPHHRPATDPPLPLLSSSSSSTTNAPTSPTTSEEDEREEEEESEGSSDSETQKPSEEKAMPRKRRPPPSKRYYCSYCSKAFSRPSSLRIHTYSHTGERPFECPEKGCHRKFSVQSNMRRHLRVHGTSRSSKRNPGALTPSEKAQWINKPLAAKPILWNNLTLSDPPPP</sequence>
<protein>
    <recommendedName>
        <fullName evidence="7">C2H2-type domain-containing protein</fullName>
    </recommendedName>
</protein>